<comment type="caution">
    <text evidence="6">The sequence shown here is derived from an EMBL/GenBank/DDBJ whole genome shotgun (WGS) entry which is preliminary data.</text>
</comment>
<evidence type="ECO:0000256" key="2">
    <source>
        <dbReference type="ARBA" id="ARBA00022448"/>
    </source>
</evidence>
<dbReference type="PANTHER" id="PTHR42734">
    <property type="entry name" value="METAL TRANSPORT SYSTEM ATP-BINDING PROTEIN TM_0124-RELATED"/>
    <property type="match status" value="1"/>
</dbReference>
<feature type="domain" description="ABC transporter" evidence="5">
    <location>
        <begin position="11"/>
        <end position="242"/>
    </location>
</feature>
<dbReference type="AlphaFoldDB" id="A0A347ZWW8"/>
<evidence type="ECO:0000256" key="3">
    <source>
        <dbReference type="ARBA" id="ARBA00022741"/>
    </source>
</evidence>
<evidence type="ECO:0000313" key="7">
    <source>
        <dbReference type="Proteomes" id="UP000256388"/>
    </source>
</evidence>
<protein>
    <submittedName>
        <fullName evidence="6">Zinc transport system ATP-binding protein</fullName>
    </submittedName>
</protein>
<evidence type="ECO:0000313" key="6">
    <source>
        <dbReference type="EMBL" id="REG05542.1"/>
    </source>
</evidence>
<dbReference type="CDD" id="cd03235">
    <property type="entry name" value="ABC_Metallic_Cations"/>
    <property type="match status" value="1"/>
</dbReference>
<sequence length="263" mass="29359">MDKQIDKQPVIEIKNVWVSYDTQTVLEDINLTVYESDFIGLIGPNGGGKTTLLKALLGLLEPSSGSIRIMGKSVAEGRCHIGYVPQYIEFDRQFPIRVWEVVQMGLLGCRKPFTRLSTAEREVIDYALEQVDMAGLSQRPIGELSGGQRQRVYIARALTSNPQILLLDEPTASVDPQVAGIIYDLLKRINQSVTILMVSHDMNAVSSYVKTIGCLNRRMHYHGSKEVTQEMMNAIYECPIDLIAHGLPHRVLSPHESEGENHA</sequence>
<dbReference type="OrthoDB" id="9806726at2"/>
<name>A0A347ZWW8_9CHLR</name>
<keyword evidence="4 6" id="KW-0067">ATP-binding</keyword>
<keyword evidence="7" id="KW-1185">Reference proteome</keyword>
<dbReference type="InterPro" id="IPR003593">
    <property type="entry name" value="AAA+_ATPase"/>
</dbReference>
<proteinExistence type="inferred from homology"/>
<comment type="similarity">
    <text evidence="1">Belongs to the ABC transporter superfamily.</text>
</comment>
<dbReference type="PANTHER" id="PTHR42734:SF17">
    <property type="entry name" value="METAL TRANSPORT SYSTEM ATP-BINDING PROTEIN TM_0124-RELATED"/>
    <property type="match status" value="1"/>
</dbReference>
<gene>
    <name evidence="6" type="ORF">DFR64_2946</name>
</gene>
<dbReference type="InterPro" id="IPR027417">
    <property type="entry name" value="P-loop_NTPase"/>
</dbReference>
<dbReference type="EMBL" id="QUMS01000005">
    <property type="protein sequence ID" value="REG05542.1"/>
    <property type="molecule type" value="Genomic_DNA"/>
</dbReference>
<evidence type="ECO:0000256" key="1">
    <source>
        <dbReference type="ARBA" id="ARBA00005417"/>
    </source>
</evidence>
<dbReference type="RefSeq" id="WP_116226199.1">
    <property type="nucleotide sequence ID" value="NZ_AP018437.1"/>
</dbReference>
<dbReference type="Proteomes" id="UP000256388">
    <property type="component" value="Unassembled WGS sequence"/>
</dbReference>
<evidence type="ECO:0000256" key="4">
    <source>
        <dbReference type="ARBA" id="ARBA00022840"/>
    </source>
</evidence>
<organism evidence="6 7">
    <name type="scientific">Pelolinea submarina</name>
    <dbReference type="NCBI Taxonomy" id="913107"/>
    <lineage>
        <taxon>Bacteria</taxon>
        <taxon>Bacillati</taxon>
        <taxon>Chloroflexota</taxon>
        <taxon>Anaerolineae</taxon>
        <taxon>Anaerolineales</taxon>
        <taxon>Anaerolineaceae</taxon>
        <taxon>Pelolinea</taxon>
    </lineage>
</organism>
<keyword evidence="3" id="KW-0547">Nucleotide-binding</keyword>
<dbReference type="GO" id="GO:0016887">
    <property type="term" value="F:ATP hydrolysis activity"/>
    <property type="evidence" value="ECO:0007669"/>
    <property type="project" value="InterPro"/>
</dbReference>
<dbReference type="PROSITE" id="PS50893">
    <property type="entry name" value="ABC_TRANSPORTER_2"/>
    <property type="match status" value="1"/>
</dbReference>
<dbReference type="GO" id="GO:0005524">
    <property type="term" value="F:ATP binding"/>
    <property type="evidence" value="ECO:0007669"/>
    <property type="project" value="UniProtKB-KW"/>
</dbReference>
<dbReference type="SUPFAM" id="SSF52540">
    <property type="entry name" value="P-loop containing nucleoside triphosphate hydrolases"/>
    <property type="match status" value="1"/>
</dbReference>
<dbReference type="Pfam" id="PF00005">
    <property type="entry name" value="ABC_tran"/>
    <property type="match status" value="1"/>
</dbReference>
<reference evidence="6 7" key="1">
    <citation type="submission" date="2018-08" db="EMBL/GenBank/DDBJ databases">
        <title>Genomic Encyclopedia of Type Strains, Phase IV (KMG-IV): sequencing the most valuable type-strain genomes for metagenomic binning, comparative biology and taxonomic classification.</title>
        <authorList>
            <person name="Goeker M."/>
        </authorList>
    </citation>
    <scope>NUCLEOTIDE SEQUENCE [LARGE SCALE GENOMIC DNA]</scope>
    <source>
        <strain evidence="6 7">DSM 23923</strain>
    </source>
</reference>
<accession>A0A347ZWW8</accession>
<evidence type="ECO:0000259" key="5">
    <source>
        <dbReference type="PROSITE" id="PS50893"/>
    </source>
</evidence>
<dbReference type="FunFam" id="3.40.50.300:FF:000134">
    <property type="entry name" value="Iron-enterobactin ABC transporter ATP-binding protein"/>
    <property type="match status" value="1"/>
</dbReference>
<dbReference type="Gene3D" id="3.40.50.300">
    <property type="entry name" value="P-loop containing nucleotide triphosphate hydrolases"/>
    <property type="match status" value="1"/>
</dbReference>
<dbReference type="SMART" id="SM00382">
    <property type="entry name" value="AAA"/>
    <property type="match status" value="1"/>
</dbReference>
<dbReference type="InterPro" id="IPR050153">
    <property type="entry name" value="Metal_Ion_Import_ABC"/>
</dbReference>
<dbReference type="InterPro" id="IPR003439">
    <property type="entry name" value="ABC_transporter-like_ATP-bd"/>
</dbReference>
<keyword evidence="2" id="KW-0813">Transport</keyword>